<keyword evidence="7" id="KW-0630">Potassium</keyword>
<keyword evidence="5 13" id="KW-0812">Transmembrane</keyword>
<comment type="caution">
    <text evidence="14">The sequence shown here is derived from an EMBL/GenBank/DDBJ whole genome shotgun (WGS) entry which is preliminary data.</text>
</comment>
<keyword evidence="10 13" id="KW-0472">Membrane</keyword>
<sequence length="213" mass="23176">MAVQKDEVTAAGSPDRLLALSDGIYAIAMTLLVLDVKVPDGLDEKAFRDAMGNLWPQVAAYGLSFYVLAAFWRDHRRLFLLARQLDTSLLRLTMASLGAIALLPFPTALLADYPDEPAAVSLYAIVIVVIEAFHMAIAAMLWRREHLQAEPISDALGHAVLWDLGTTAIVFGLSVPIAWLSPTAALWTWLLLIPAKITSGRGLRSAMRSSPTP</sequence>
<accession>A0A3N4R3X9</accession>
<keyword evidence="3" id="KW-0813">Transport</keyword>
<protein>
    <submittedName>
        <fullName evidence="14">Membrane protein</fullName>
    </submittedName>
</protein>
<evidence type="ECO:0000256" key="13">
    <source>
        <dbReference type="SAM" id="Phobius"/>
    </source>
</evidence>
<dbReference type="Proteomes" id="UP000266906">
    <property type="component" value="Unassembled WGS sequence"/>
</dbReference>
<evidence type="ECO:0000256" key="8">
    <source>
        <dbReference type="ARBA" id="ARBA00022989"/>
    </source>
</evidence>
<feature type="transmembrane region" description="Helical" evidence="13">
    <location>
        <begin position="122"/>
        <end position="143"/>
    </location>
</feature>
<evidence type="ECO:0000256" key="1">
    <source>
        <dbReference type="ARBA" id="ARBA00004141"/>
    </source>
</evidence>
<evidence type="ECO:0000256" key="12">
    <source>
        <dbReference type="ARBA" id="ARBA00034430"/>
    </source>
</evidence>
<feature type="transmembrane region" description="Helical" evidence="13">
    <location>
        <begin position="54"/>
        <end position="72"/>
    </location>
</feature>
<evidence type="ECO:0000256" key="3">
    <source>
        <dbReference type="ARBA" id="ARBA00022448"/>
    </source>
</evidence>
<evidence type="ECO:0000256" key="7">
    <source>
        <dbReference type="ARBA" id="ARBA00022958"/>
    </source>
</evidence>
<keyword evidence="15" id="KW-1185">Reference proteome</keyword>
<reference evidence="14 15" key="1">
    <citation type="submission" date="2018-11" db="EMBL/GenBank/DDBJ databases">
        <title>Sequencing the genomes of 1000 actinobacteria strains.</title>
        <authorList>
            <person name="Klenk H.-P."/>
        </authorList>
    </citation>
    <scope>NUCLEOTIDE SEQUENCE [LARGE SCALE GENOMIC DNA]</scope>
    <source>
        <strain evidence="14 15">DSM 44781</strain>
    </source>
</reference>
<keyword evidence="11" id="KW-0407">Ion channel</keyword>
<dbReference type="GO" id="GO:0005267">
    <property type="term" value="F:potassium channel activity"/>
    <property type="evidence" value="ECO:0007669"/>
    <property type="project" value="UniProtKB-KW"/>
</dbReference>
<dbReference type="Pfam" id="PF06736">
    <property type="entry name" value="TMEM175"/>
    <property type="match status" value="1"/>
</dbReference>
<dbReference type="GO" id="GO:0015252">
    <property type="term" value="F:proton channel activity"/>
    <property type="evidence" value="ECO:0007669"/>
    <property type="project" value="InterPro"/>
</dbReference>
<keyword evidence="9" id="KW-0406">Ion transport</keyword>
<keyword evidence="4" id="KW-0633">Potassium transport</keyword>
<evidence type="ECO:0000256" key="2">
    <source>
        <dbReference type="ARBA" id="ARBA00006920"/>
    </source>
</evidence>
<gene>
    <name evidence="14" type="ORF">EDD38_7194</name>
</gene>
<evidence type="ECO:0000256" key="10">
    <source>
        <dbReference type="ARBA" id="ARBA00023136"/>
    </source>
</evidence>
<dbReference type="InterPro" id="IPR010617">
    <property type="entry name" value="TMEM175-like"/>
</dbReference>
<name>A0A3N4R3X9_9ACTN</name>
<dbReference type="GO" id="GO:0016020">
    <property type="term" value="C:membrane"/>
    <property type="evidence" value="ECO:0007669"/>
    <property type="project" value="UniProtKB-SubCell"/>
</dbReference>
<feature type="transmembrane region" description="Helical" evidence="13">
    <location>
        <begin position="92"/>
        <end position="110"/>
    </location>
</feature>
<feature type="transmembrane region" description="Helical" evidence="13">
    <location>
        <begin position="179"/>
        <end position="198"/>
    </location>
</feature>
<dbReference type="PANTHER" id="PTHR31462:SF5">
    <property type="entry name" value="ENDOSOMAL_LYSOSOMAL PROTON CHANNEL TMEM175"/>
    <property type="match status" value="1"/>
</dbReference>
<keyword evidence="8 13" id="KW-1133">Transmembrane helix</keyword>
<evidence type="ECO:0000256" key="5">
    <source>
        <dbReference type="ARBA" id="ARBA00022692"/>
    </source>
</evidence>
<proteinExistence type="inferred from homology"/>
<evidence type="ECO:0000256" key="11">
    <source>
        <dbReference type="ARBA" id="ARBA00023303"/>
    </source>
</evidence>
<evidence type="ECO:0000313" key="15">
    <source>
        <dbReference type="Proteomes" id="UP000266906"/>
    </source>
</evidence>
<organism evidence="14 15">
    <name type="scientific">Kitasatospora cineracea</name>
    <dbReference type="NCBI Taxonomy" id="88074"/>
    <lineage>
        <taxon>Bacteria</taxon>
        <taxon>Bacillati</taxon>
        <taxon>Actinomycetota</taxon>
        <taxon>Actinomycetes</taxon>
        <taxon>Kitasatosporales</taxon>
        <taxon>Streptomycetaceae</taxon>
        <taxon>Kitasatospora</taxon>
    </lineage>
</organism>
<dbReference type="RefSeq" id="WP_123821380.1">
    <property type="nucleotide sequence ID" value="NZ_RKQG01000003.1"/>
</dbReference>
<dbReference type="EMBL" id="RKQG01000003">
    <property type="protein sequence ID" value="RPE27902.1"/>
    <property type="molecule type" value="Genomic_DNA"/>
</dbReference>
<evidence type="ECO:0000256" key="6">
    <source>
        <dbReference type="ARBA" id="ARBA00022826"/>
    </source>
</evidence>
<dbReference type="AlphaFoldDB" id="A0A3N4R3X9"/>
<comment type="catalytic activity">
    <reaction evidence="12">
        <text>K(+)(in) = K(+)(out)</text>
        <dbReference type="Rhea" id="RHEA:29463"/>
        <dbReference type="ChEBI" id="CHEBI:29103"/>
    </reaction>
</comment>
<keyword evidence="6" id="KW-0631">Potassium channel</keyword>
<dbReference type="PANTHER" id="PTHR31462">
    <property type="entry name" value="ENDOSOMAL/LYSOSOMAL POTASSIUM CHANNEL TMEM175"/>
    <property type="match status" value="1"/>
</dbReference>
<comment type="subcellular location">
    <subcellularLocation>
        <location evidence="1">Membrane</location>
        <topology evidence="1">Multi-pass membrane protein</topology>
    </subcellularLocation>
</comment>
<evidence type="ECO:0000256" key="4">
    <source>
        <dbReference type="ARBA" id="ARBA00022538"/>
    </source>
</evidence>
<feature type="transmembrane region" description="Helical" evidence="13">
    <location>
        <begin position="17"/>
        <end position="34"/>
    </location>
</feature>
<evidence type="ECO:0000313" key="14">
    <source>
        <dbReference type="EMBL" id="RPE27902.1"/>
    </source>
</evidence>
<evidence type="ECO:0000256" key="9">
    <source>
        <dbReference type="ARBA" id="ARBA00023065"/>
    </source>
</evidence>
<comment type="similarity">
    <text evidence="2">Belongs to the TMEM175 family.</text>
</comment>